<evidence type="ECO:0000256" key="2">
    <source>
        <dbReference type="ARBA" id="ARBA00005378"/>
    </source>
</evidence>
<dbReference type="GO" id="GO:0005634">
    <property type="term" value="C:nucleus"/>
    <property type="evidence" value="ECO:0007669"/>
    <property type="project" value="UniProtKB-SubCell"/>
</dbReference>
<feature type="domain" description="AAA+ ATPase" evidence="8">
    <location>
        <begin position="86"/>
        <end position="226"/>
    </location>
</feature>
<comment type="similarity">
    <text evidence="2">Belongs to the activator 1 small subunits family.</text>
</comment>
<dbReference type="InterPro" id="IPR003959">
    <property type="entry name" value="ATPase_AAA_core"/>
</dbReference>
<dbReference type="InterPro" id="IPR003593">
    <property type="entry name" value="AAA+_ATPase"/>
</dbReference>
<dbReference type="Pfam" id="PF08542">
    <property type="entry name" value="Rep_fac_C"/>
    <property type="match status" value="1"/>
</dbReference>
<proteinExistence type="inferred from homology"/>
<dbReference type="Gene3D" id="3.40.50.300">
    <property type="entry name" value="P-loop containing nucleotide triphosphate hydrolases"/>
    <property type="match status" value="1"/>
</dbReference>
<dbReference type="Proteomes" id="UP001176521">
    <property type="component" value="Unassembled WGS sequence"/>
</dbReference>
<dbReference type="InterPro" id="IPR008921">
    <property type="entry name" value="DNA_pol3_clamp-load_cplx_C"/>
</dbReference>
<dbReference type="GO" id="GO:0006271">
    <property type="term" value="P:DNA strand elongation involved in DNA replication"/>
    <property type="evidence" value="ECO:0007669"/>
    <property type="project" value="UniProtKB-ARBA"/>
</dbReference>
<feature type="compositionally biased region" description="Low complexity" evidence="7">
    <location>
        <begin position="8"/>
        <end position="17"/>
    </location>
</feature>
<dbReference type="PANTHER" id="PTHR11669:SF20">
    <property type="entry name" value="REPLICATION FACTOR C SUBUNIT 4"/>
    <property type="match status" value="1"/>
</dbReference>
<dbReference type="SUPFAM" id="SSF48019">
    <property type="entry name" value="post-AAA+ oligomerization domain-like"/>
    <property type="match status" value="1"/>
</dbReference>
<dbReference type="SMART" id="SM00382">
    <property type="entry name" value="AAA"/>
    <property type="match status" value="1"/>
</dbReference>
<dbReference type="Gene3D" id="1.20.272.10">
    <property type="match status" value="1"/>
</dbReference>
<dbReference type="Pfam" id="PF00004">
    <property type="entry name" value="AAA"/>
    <property type="match status" value="1"/>
</dbReference>
<evidence type="ECO:0000259" key="8">
    <source>
        <dbReference type="SMART" id="SM00382"/>
    </source>
</evidence>
<keyword evidence="4" id="KW-0547">Nucleotide-binding</keyword>
<name>A0AAN6JRV1_9BASI</name>
<dbReference type="GO" id="GO:0005663">
    <property type="term" value="C:DNA replication factor C complex"/>
    <property type="evidence" value="ECO:0007669"/>
    <property type="project" value="TreeGrafter"/>
</dbReference>
<dbReference type="InterPro" id="IPR027417">
    <property type="entry name" value="P-loop_NTPase"/>
</dbReference>
<dbReference type="InterPro" id="IPR013748">
    <property type="entry name" value="Rep_factorC_C"/>
</dbReference>
<keyword evidence="6" id="KW-0539">Nucleus</keyword>
<evidence type="ECO:0000256" key="3">
    <source>
        <dbReference type="ARBA" id="ARBA00022705"/>
    </source>
</evidence>
<protein>
    <submittedName>
        <fullName evidence="9">Subunit of heteropentameric Replication factor C (RF-C)</fullName>
    </submittedName>
</protein>
<dbReference type="CDD" id="cd00009">
    <property type="entry name" value="AAA"/>
    <property type="match status" value="1"/>
</dbReference>
<dbReference type="GO" id="GO:0003677">
    <property type="term" value="F:DNA binding"/>
    <property type="evidence" value="ECO:0007669"/>
    <property type="project" value="InterPro"/>
</dbReference>
<dbReference type="PANTHER" id="PTHR11669">
    <property type="entry name" value="REPLICATION FACTOR C / DNA POLYMERASE III GAMMA-TAU SUBUNIT"/>
    <property type="match status" value="1"/>
</dbReference>
<dbReference type="GO" id="GO:0005524">
    <property type="term" value="F:ATP binding"/>
    <property type="evidence" value="ECO:0007669"/>
    <property type="project" value="UniProtKB-KW"/>
</dbReference>
<dbReference type="AlphaFoldDB" id="A0AAN6JRV1"/>
<evidence type="ECO:0000256" key="7">
    <source>
        <dbReference type="SAM" id="MobiDB-lite"/>
    </source>
</evidence>
<dbReference type="CDD" id="cd18140">
    <property type="entry name" value="HLD_clamp_RFC"/>
    <property type="match status" value="1"/>
</dbReference>
<feature type="region of interest" description="Disordered" evidence="7">
    <location>
        <begin position="1"/>
        <end position="46"/>
    </location>
</feature>
<dbReference type="SUPFAM" id="SSF52540">
    <property type="entry name" value="P-loop containing nucleoside triphosphate hydrolases"/>
    <property type="match status" value="1"/>
</dbReference>
<dbReference type="GO" id="GO:0006281">
    <property type="term" value="P:DNA repair"/>
    <property type="evidence" value="ECO:0007669"/>
    <property type="project" value="TreeGrafter"/>
</dbReference>
<sequence>MFLPRQPASGASVAAAAGGSGSGSTNAFLQMGGGGKQRMSAQEAERRAKVAESLRPWVENRPKSIDDVVAQEHTVNVLRRSLLSSNLPHMLFYGGPGTGKTSTILALAHQLFGPELFRSRVLELNASDERGISVVREKIKNFAKLAVSTPSAVLDEHGKKKYPCPPFKIIILDEADSMTQDAQSALRRIMEQYSHITRFCLVCNYVTRIIEPLTSRCSKFRFRQLDSSSTRERLQKIAAAEGVTFADDKVLDKLIEVSDGDLRRSITYLQSASRLHGATGAAEAAAKATPITTASILEIAGRVPAAAIRRFAAALGVDAYGEEDEKAEGGDADGDVAMADAEGNLAAAARAGVGASAGAAKAKGTPAPGSFSAIHREVALCTQSGYGAAQLLSQLHDYLMKHPALSGTRKAGAAITLGLADKALVDGGDEELQLLNTALQLAKDLQ</sequence>
<evidence type="ECO:0000256" key="1">
    <source>
        <dbReference type="ARBA" id="ARBA00004123"/>
    </source>
</evidence>
<dbReference type="Pfam" id="PF21960">
    <property type="entry name" value="RCF1-5-like_lid"/>
    <property type="match status" value="1"/>
</dbReference>
<evidence type="ECO:0000256" key="6">
    <source>
        <dbReference type="ARBA" id="ARBA00023242"/>
    </source>
</evidence>
<keyword evidence="5" id="KW-0067">ATP-binding</keyword>
<dbReference type="InterPro" id="IPR050238">
    <property type="entry name" value="DNA_Rep/Repair_Clamp_Loader"/>
</dbReference>
<keyword evidence="3" id="KW-0235">DNA replication</keyword>
<evidence type="ECO:0000313" key="10">
    <source>
        <dbReference type="Proteomes" id="UP001176521"/>
    </source>
</evidence>
<dbReference type="EMBL" id="JAPDMQ010000127">
    <property type="protein sequence ID" value="KAK0533912.1"/>
    <property type="molecule type" value="Genomic_DNA"/>
</dbReference>
<evidence type="ECO:0000256" key="4">
    <source>
        <dbReference type="ARBA" id="ARBA00022741"/>
    </source>
</evidence>
<dbReference type="GO" id="GO:0003689">
    <property type="term" value="F:DNA clamp loader activity"/>
    <property type="evidence" value="ECO:0007669"/>
    <property type="project" value="TreeGrafter"/>
</dbReference>
<accession>A0AAN6JRV1</accession>
<organism evidence="9 10">
    <name type="scientific">Tilletia horrida</name>
    <dbReference type="NCBI Taxonomy" id="155126"/>
    <lineage>
        <taxon>Eukaryota</taxon>
        <taxon>Fungi</taxon>
        <taxon>Dikarya</taxon>
        <taxon>Basidiomycota</taxon>
        <taxon>Ustilaginomycotina</taxon>
        <taxon>Exobasidiomycetes</taxon>
        <taxon>Tilletiales</taxon>
        <taxon>Tilletiaceae</taxon>
        <taxon>Tilletia</taxon>
    </lineage>
</organism>
<dbReference type="GO" id="GO:0016887">
    <property type="term" value="F:ATP hydrolysis activity"/>
    <property type="evidence" value="ECO:0007669"/>
    <property type="project" value="InterPro"/>
</dbReference>
<keyword evidence="10" id="KW-1185">Reference proteome</keyword>
<dbReference type="InterPro" id="IPR047854">
    <property type="entry name" value="RFC_lid"/>
</dbReference>
<comment type="subcellular location">
    <subcellularLocation>
        <location evidence="1">Nucleus</location>
    </subcellularLocation>
</comment>
<dbReference type="Gene3D" id="1.10.8.60">
    <property type="match status" value="1"/>
</dbReference>
<gene>
    <name evidence="9" type="primary">RFC2</name>
    <name evidence="9" type="ORF">OC842_002821</name>
</gene>
<comment type="caution">
    <text evidence="9">The sequence shown here is derived from an EMBL/GenBank/DDBJ whole genome shotgun (WGS) entry which is preliminary data.</text>
</comment>
<reference evidence="9" key="1">
    <citation type="journal article" date="2023" name="PhytoFront">
        <title>Draft Genome Resources of Seven Strains of Tilletia horrida, Causal Agent of Kernel Smut of Rice.</title>
        <authorList>
            <person name="Khanal S."/>
            <person name="Antony Babu S."/>
            <person name="Zhou X.G."/>
        </authorList>
    </citation>
    <scope>NUCLEOTIDE SEQUENCE</scope>
    <source>
        <strain evidence="9">TX3</strain>
    </source>
</reference>
<dbReference type="GO" id="GO:0031391">
    <property type="term" value="C:Elg1 RFC-like complex"/>
    <property type="evidence" value="ECO:0007669"/>
    <property type="project" value="UniProtKB-ARBA"/>
</dbReference>
<evidence type="ECO:0000313" key="9">
    <source>
        <dbReference type="EMBL" id="KAK0533912.1"/>
    </source>
</evidence>
<dbReference type="FunFam" id="3.40.50.300:FF:000237">
    <property type="entry name" value="replication factor C subunit 4"/>
    <property type="match status" value="1"/>
</dbReference>
<evidence type="ECO:0000256" key="5">
    <source>
        <dbReference type="ARBA" id="ARBA00022840"/>
    </source>
</evidence>